<dbReference type="GO" id="GO:0005737">
    <property type="term" value="C:cytoplasm"/>
    <property type="evidence" value="ECO:0007669"/>
    <property type="project" value="TreeGrafter"/>
</dbReference>
<dbReference type="PIRSF" id="PIRSF000709">
    <property type="entry name" value="6PFK_2-Ptase"/>
    <property type="match status" value="1"/>
</dbReference>
<proteinExistence type="predicted"/>
<name>A0A916RVW0_9HYPH</name>
<protein>
    <submittedName>
        <fullName evidence="3">Phosphoglycerate mutase</fullName>
    </submittedName>
</protein>
<dbReference type="AlphaFoldDB" id="A0A916RVW0"/>
<accession>A0A916RVW0</accession>
<feature type="active site" description="Tele-phosphohistidine intermediate" evidence="1">
    <location>
        <position position="14"/>
    </location>
</feature>
<feature type="binding site" evidence="2">
    <location>
        <position position="67"/>
    </location>
    <ligand>
        <name>substrate</name>
    </ligand>
</feature>
<dbReference type="InterPro" id="IPR050275">
    <property type="entry name" value="PGM_Phosphatase"/>
</dbReference>
<dbReference type="PANTHER" id="PTHR48100:SF59">
    <property type="entry name" value="ADENOSYLCOBALAMIN_ALPHA-RIBAZOLE PHOSPHATASE"/>
    <property type="match status" value="1"/>
</dbReference>
<feature type="active site" description="Proton donor/acceptor" evidence="1">
    <location>
        <position position="94"/>
    </location>
</feature>
<dbReference type="CDD" id="cd07067">
    <property type="entry name" value="HP_PGM_like"/>
    <property type="match status" value="1"/>
</dbReference>
<feature type="binding site" evidence="2">
    <location>
        <begin position="13"/>
        <end position="20"/>
    </location>
    <ligand>
        <name>substrate</name>
    </ligand>
</feature>
<dbReference type="Gene3D" id="3.40.50.1240">
    <property type="entry name" value="Phosphoglycerate mutase-like"/>
    <property type="match status" value="1"/>
</dbReference>
<dbReference type="EMBL" id="BMIF01000008">
    <property type="protein sequence ID" value="GGA72527.1"/>
    <property type="molecule type" value="Genomic_DNA"/>
</dbReference>
<keyword evidence="4" id="KW-1185">Reference proteome</keyword>
<evidence type="ECO:0000313" key="3">
    <source>
        <dbReference type="EMBL" id="GGA72527.1"/>
    </source>
</evidence>
<reference evidence="3" key="2">
    <citation type="submission" date="2020-09" db="EMBL/GenBank/DDBJ databases">
        <authorList>
            <person name="Sun Q."/>
            <person name="Zhou Y."/>
        </authorList>
    </citation>
    <scope>NUCLEOTIDE SEQUENCE</scope>
    <source>
        <strain evidence="3">CGMCC 1.15320</strain>
    </source>
</reference>
<evidence type="ECO:0000256" key="2">
    <source>
        <dbReference type="PIRSR" id="PIRSR613078-2"/>
    </source>
</evidence>
<evidence type="ECO:0000313" key="4">
    <source>
        <dbReference type="Proteomes" id="UP000636264"/>
    </source>
</evidence>
<dbReference type="PANTHER" id="PTHR48100">
    <property type="entry name" value="BROAD-SPECIFICITY PHOSPHATASE YOR283W-RELATED"/>
    <property type="match status" value="1"/>
</dbReference>
<dbReference type="Proteomes" id="UP000636264">
    <property type="component" value="Unassembled WGS sequence"/>
</dbReference>
<gene>
    <name evidence="3" type="ORF">GCM10011385_28010</name>
</gene>
<comment type="caution">
    <text evidence="3">The sequence shown here is derived from an EMBL/GenBank/DDBJ whole genome shotgun (WGS) entry which is preliminary data.</text>
</comment>
<dbReference type="SMART" id="SM00855">
    <property type="entry name" value="PGAM"/>
    <property type="match status" value="1"/>
</dbReference>
<dbReference type="InterPro" id="IPR013078">
    <property type="entry name" value="His_Pase_superF_clade-1"/>
</dbReference>
<dbReference type="Pfam" id="PF00300">
    <property type="entry name" value="His_Phos_1"/>
    <property type="match status" value="1"/>
</dbReference>
<dbReference type="GO" id="GO:0016791">
    <property type="term" value="F:phosphatase activity"/>
    <property type="evidence" value="ECO:0007669"/>
    <property type="project" value="TreeGrafter"/>
</dbReference>
<dbReference type="PROSITE" id="PS00175">
    <property type="entry name" value="PG_MUTASE"/>
    <property type="match status" value="1"/>
</dbReference>
<dbReference type="SUPFAM" id="SSF53254">
    <property type="entry name" value="Phosphoglycerate mutase-like"/>
    <property type="match status" value="1"/>
</dbReference>
<organism evidence="3 4">
    <name type="scientific">Nitratireductor aestuarii</name>
    <dbReference type="NCBI Taxonomy" id="1735103"/>
    <lineage>
        <taxon>Bacteria</taxon>
        <taxon>Pseudomonadati</taxon>
        <taxon>Pseudomonadota</taxon>
        <taxon>Alphaproteobacteria</taxon>
        <taxon>Hyphomicrobiales</taxon>
        <taxon>Phyllobacteriaceae</taxon>
        <taxon>Nitratireductor</taxon>
    </lineage>
</organism>
<sequence>MGAVVTPLLYIVRHGQTDWNVEQRLQGQAEVDLNEIGRVQVERNAKLLASLISSPSKFDFVSSPLRRTRATMERIREEFGLPASGYATDTRLMELHFGDWQGHTYAELEQMQPGSTLKRHEQKWAFVPPGREAESYERLAERVAGWLRELERPTICTTHGGVIRVLCHLIGDMPTIEAVTMPVPQDLVLRVSDGKLEWL</sequence>
<dbReference type="InterPro" id="IPR001345">
    <property type="entry name" value="PG/BPGM_mutase_AS"/>
</dbReference>
<reference evidence="3" key="1">
    <citation type="journal article" date="2014" name="Int. J. Syst. Evol. Microbiol.">
        <title>Complete genome sequence of Corynebacterium casei LMG S-19264T (=DSM 44701T), isolated from a smear-ripened cheese.</title>
        <authorList>
            <consortium name="US DOE Joint Genome Institute (JGI-PGF)"/>
            <person name="Walter F."/>
            <person name="Albersmeier A."/>
            <person name="Kalinowski J."/>
            <person name="Ruckert C."/>
        </authorList>
    </citation>
    <scope>NUCLEOTIDE SEQUENCE</scope>
    <source>
        <strain evidence="3">CGMCC 1.15320</strain>
    </source>
</reference>
<evidence type="ECO:0000256" key="1">
    <source>
        <dbReference type="PIRSR" id="PIRSR613078-1"/>
    </source>
</evidence>
<dbReference type="InterPro" id="IPR029033">
    <property type="entry name" value="His_PPase_superfam"/>
</dbReference>